<reference evidence="2 3" key="1">
    <citation type="submission" date="2019-03" db="EMBL/GenBank/DDBJ databases">
        <title>First draft genome of Liparis tanakae, snailfish: a comprehensive survey of snailfish specific genes.</title>
        <authorList>
            <person name="Kim W."/>
            <person name="Song I."/>
            <person name="Jeong J.-H."/>
            <person name="Kim D."/>
            <person name="Kim S."/>
            <person name="Ryu S."/>
            <person name="Song J.Y."/>
            <person name="Lee S.K."/>
        </authorList>
    </citation>
    <scope>NUCLEOTIDE SEQUENCE [LARGE SCALE GENOMIC DNA]</scope>
    <source>
        <tissue evidence="2">Muscle</tissue>
    </source>
</reference>
<comment type="caution">
    <text evidence="2">The sequence shown here is derived from an EMBL/GenBank/DDBJ whole genome shotgun (WGS) entry which is preliminary data.</text>
</comment>
<accession>A0A4Z2G9P9</accession>
<protein>
    <submittedName>
        <fullName evidence="2">Uncharacterized protein</fullName>
    </submittedName>
</protein>
<dbReference type="AlphaFoldDB" id="A0A4Z2G9P9"/>
<name>A0A4Z2G9P9_9TELE</name>
<feature type="region of interest" description="Disordered" evidence="1">
    <location>
        <begin position="39"/>
        <end position="77"/>
    </location>
</feature>
<evidence type="ECO:0000256" key="1">
    <source>
        <dbReference type="SAM" id="MobiDB-lite"/>
    </source>
</evidence>
<organism evidence="2 3">
    <name type="scientific">Liparis tanakae</name>
    <name type="common">Tanaka's snailfish</name>
    <dbReference type="NCBI Taxonomy" id="230148"/>
    <lineage>
        <taxon>Eukaryota</taxon>
        <taxon>Metazoa</taxon>
        <taxon>Chordata</taxon>
        <taxon>Craniata</taxon>
        <taxon>Vertebrata</taxon>
        <taxon>Euteleostomi</taxon>
        <taxon>Actinopterygii</taxon>
        <taxon>Neopterygii</taxon>
        <taxon>Teleostei</taxon>
        <taxon>Neoteleostei</taxon>
        <taxon>Acanthomorphata</taxon>
        <taxon>Eupercaria</taxon>
        <taxon>Perciformes</taxon>
        <taxon>Cottioidei</taxon>
        <taxon>Cottales</taxon>
        <taxon>Liparidae</taxon>
        <taxon>Liparis</taxon>
    </lineage>
</organism>
<dbReference type="EMBL" id="SRLO01000624">
    <property type="protein sequence ID" value="TNN50277.1"/>
    <property type="molecule type" value="Genomic_DNA"/>
</dbReference>
<keyword evidence="3" id="KW-1185">Reference proteome</keyword>
<evidence type="ECO:0000313" key="3">
    <source>
        <dbReference type="Proteomes" id="UP000314294"/>
    </source>
</evidence>
<proteinExistence type="predicted"/>
<sequence>MRIDGAASGPTSDKPGSLQFNLFVFRQNRRPSVVGLRGLADGSTCSPSRATGDAGPVAGRGEVSASAQEGRLTVAPPPGFSLARCLRTSGPAHRVQNSG</sequence>
<gene>
    <name evidence="2" type="ORF">EYF80_039502</name>
</gene>
<evidence type="ECO:0000313" key="2">
    <source>
        <dbReference type="EMBL" id="TNN50277.1"/>
    </source>
</evidence>
<dbReference type="Proteomes" id="UP000314294">
    <property type="component" value="Unassembled WGS sequence"/>
</dbReference>